<evidence type="ECO:0008006" key="5">
    <source>
        <dbReference type="Google" id="ProtNLM"/>
    </source>
</evidence>
<organism evidence="3 4">
    <name type="scientific">Microbacterium hominis</name>
    <dbReference type="NCBI Taxonomy" id="162426"/>
    <lineage>
        <taxon>Bacteria</taxon>
        <taxon>Bacillati</taxon>
        <taxon>Actinomycetota</taxon>
        <taxon>Actinomycetes</taxon>
        <taxon>Micrococcales</taxon>
        <taxon>Microbacteriaceae</taxon>
        <taxon>Microbacterium</taxon>
    </lineage>
</organism>
<evidence type="ECO:0000256" key="2">
    <source>
        <dbReference type="SAM" id="Phobius"/>
    </source>
</evidence>
<feature type="compositionally biased region" description="Gly residues" evidence="1">
    <location>
        <begin position="77"/>
        <end position="97"/>
    </location>
</feature>
<feature type="compositionally biased region" description="Low complexity" evidence="1">
    <location>
        <begin position="38"/>
        <end position="63"/>
    </location>
</feature>
<keyword evidence="2" id="KW-0472">Membrane</keyword>
<evidence type="ECO:0000313" key="3">
    <source>
        <dbReference type="EMBL" id="AUG28934.1"/>
    </source>
</evidence>
<proteinExistence type="predicted"/>
<keyword evidence="2" id="KW-1133">Transmembrane helix</keyword>
<dbReference type="RefSeq" id="WP_101305809.1">
    <property type="nucleotide sequence ID" value="NZ_CP025299.1"/>
</dbReference>
<sequence>MTALRRTPWAVALLGAVALFTLLPIAGLGARADDGVDDSGNVSVTVVDGSTPSPSPSSTASPRPTTPPAPGSSSTSGGSGGGGAAGGASGGSASGGTGAADDVSIAGMVYIGGINSSVALSPDPGSGEVTLWLTVRNASTSTIDLTVDFWMESVLFGVPLDQTRGVAVPALQPAEVRVVSTRLHGAGQWGLVDTHATVTPPATVDGTALTPVTRDALVFVFPWVSVLVAAVIVIGLLAWRAVALALAAEPPAEAAA</sequence>
<dbReference type="AlphaFoldDB" id="A0A2K9DSW4"/>
<keyword evidence="2" id="KW-0812">Transmembrane</keyword>
<name>A0A2K9DSW4_9MICO</name>
<dbReference type="KEGG" id="mhos:CXR34_05240"/>
<dbReference type="Proteomes" id="UP000233276">
    <property type="component" value="Chromosome"/>
</dbReference>
<protein>
    <recommendedName>
        <fullName evidence="5">DUF916 domain-containing protein</fullName>
    </recommendedName>
</protein>
<gene>
    <name evidence="3" type="ORF">CXR34_05240</name>
</gene>
<feature type="region of interest" description="Disordered" evidence="1">
    <location>
        <begin position="31"/>
        <end position="97"/>
    </location>
</feature>
<evidence type="ECO:0000313" key="4">
    <source>
        <dbReference type="Proteomes" id="UP000233276"/>
    </source>
</evidence>
<reference evidence="3 4" key="1">
    <citation type="submission" date="2017-12" db="EMBL/GenBank/DDBJ databases">
        <title>Isolation and characterization of estrogens degradatiion strain Microbacterium hominis SJTG1.</title>
        <authorList>
            <person name="Xiong W."/>
            <person name="Yin C."/>
            <person name="Zheng D."/>
            <person name="Liang R."/>
        </authorList>
    </citation>
    <scope>NUCLEOTIDE SEQUENCE [LARGE SCALE GENOMIC DNA]</scope>
    <source>
        <strain evidence="3 4">SJTG1</strain>
    </source>
</reference>
<evidence type="ECO:0000256" key="1">
    <source>
        <dbReference type="SAM" id="MobiDB-lite"/>
    </source>
</evidence>
<dbReference type="EMBL" id="CP025299">
    <property type="protein sequence ID" value="AUG28934.1"/>
    <property type="molecule type" value="Genomic_DNA"/>
</dbReference>
<accession>A0A2K9DSW4</accession>
<feature type="transmembrane region" description="Helical" evidence="2">
    <location>
        <begin position="216"/>
        <end position="239"/>
    </location>
</feature>